<proteinExistence type="predicted"/>
<evidence type="ECO:0000313" key="1">
    <source>
        <dbReference type="EMBL" id="PTM44759.1"/>
    </source>
</evidence>
<reference evidence="1 2" key="1">
    <citation type="submission" date="2018-04" db="EMBL/GenBank/DDBJ databases">
        <title>Genomic Encyclopedia of Type Strains, Phase III (KMG-III): the genomes of soil and plant-associated and newly described type strains.</title>
        <authorList>
            <person name="Whitman W."/>
        </authorList>
    </citation>
    <scope>NUCLEOTIDE SEQUENCE [LARGE SCALE GENOMIC DNA]</scope>
    <source>
        <strain evidence="1 2">NW12</strain>
    </source>
</reference>
<comment type="caution">
    <text evidence="1">The sequence shown here is derived from an EMBL/GenBank/DDBJ whole genome shotgun (WGS) entry which is preliminary data.</text>
</comment>
<accession>A0A2T4YMW5</accession>
<protein>
    <recommendedName>
        <fullName evidence="3">DUF4376 domain-containing protein</fullName>
    </recommendedName>
</protein>
<dbReference type="AlphaFoldDB" id="A0A2T4YMW5"/>
<dbReference type="RefSeq" id="WP_146163699.1">
    <property type="nucleotide sequence ID" value="NZ_PZZN01000003.1"/>
</dbReference>
<organism evidence="1 2">
    <name type="scientific">Sphingomonas aerolata</name>
    <dbReference type="NCBI Taxonomy" id="185951"/>
    <lineage>
        <taxon>Bacteria</taxon>
        <taxon>Pseudomonadati</taxon>
        <taxon>Pseudomonadota</taxon>
        <taxon>Alphaproteobacteria</taxon>
        <taxon>Sphingomonadales</taxon>
        <taxon>Sphingomonadaceae</taxon>
        <taxon>Sphingomonas</taxon>
    </lineage>
</organism>
<dbReference type="EMBL" id="PZZN01000003">
    <property type="protein sequence ID" value="PTM44759.1"/>
    <property type="molecule type" value="Genomic_DNA"/>
</dbReference>
<evidence type="ECO:0000313" key="2">
    <source>
        <dbReference type="Proteomes" id="UP000240996"/>
    </source>
</evidence>
<evidence type="ECO:0008006" key="3">
    <source>
        <dbReference type="Google" id="ProtNLM"/>
    </source>
</evidence>
<gene>
    <name evidence="1" type="ORF">C8J24_2969</name>
</gene>
<name>A0A2T4YMW5_9SPHN</name>
<sequence length="173" mass="18112">MEHWIIYDLASGEELWRGGGSVGSAAQQQFSEGMGMVMVPAQVVRAPTLDLDALRAASAVKIDDEAELIRQRILTPGAGQAMTYQRKEAEARAWSVDNDTTTPFLTAEAGARGMTIADLAAEIIELADAWVAIGAAIEGLRMGAKAAVGRAGNLGAIVAAGKVDWSILNGTQS</sequence>
<dbReference type="Proteomes" id="UP000240996">
    <property type="component" value="Unassembled WGS sequence"/>
</dbReference>
<keyword evidence="2" id="KW-1185">Reference proteome</keyword>